<accession>A0ABR2YU18</accession>
<dbReference type="Proteomes" id="UP001491310">
    <property type="component" value="Unassembled WGS sequence"/>
</dbReference>
<evidence type="ECO:0008006" key="3">
    <source>
        <dbReference type="Google" id="ProtNLM"/>
    </source>
</evidence>
<dbReference type="EMBL" id="JALJOT010000005">
    <property type="protein sequence ID" value="KAK9915152.1"/>
    <property type="molecule type" value="Genomic_DNA"/>
</dbReference>
<proteinExistence type="predicted"/>
<reference evidence="1 2" key="1">
    <citation type="journal article" date="2024" name="Nat. Commun.">
        <title>Phylogenomics reveals the evolutionary origins of lichenization in chlorophyte algae.</title>
        <authorList>
            <person name="Puginier C."/>
            <person name="Libourel C."/>
            <person name="Otte J."/>
            <person name="Skaloud P."/>
            <person name="Haon M."/>
            <person name="Grisel S."/>
            <person name="Petersen M."/>
            <person name="Berrin J.G."/>
            <person name="Delaux P.M."/>
            <person name="Dal Grande F."/>
            <person name="Keller J."/>
        </authorList>
    </citation>
    <scope>NUCLEOTIDE SEQUENCE [LARGE SCALE GENOMIC DNA]</scope>
    <source>
        <strain evidence="1 2">SAG 216-7</strain>
    </source>
</reference>
<protein>
    <recommendedName>
        <fullName evidence="3">WD repeat-containing protein 19</fullName>
    </recommendedName>
</protein>
<evidence type="ECO:0000313" key="1">
    <source>
        <dbReference type="EMBL" id="KAK9915152.1"/>
    </source>
</evidence>
<evidence type="ECO:0000313" key="2">
    <source>
        <dbReference type="Proteomes" id="UP001491310"/>
    </source>
</evidence>
<organism evidence="1 2">
    <name type="scientific">Coccomyxa subellipsoidea</name>
    <dbReference type="NCBI Taxonomy" id="248742"/>
    <lineage>
        <taxon>Eukaryota</taxon>
        <taxon>Viridiplantae</taxon>
        <taxon>Chlorophyta</taxon>
        <taxon>core chlorophytes</taxon>
        <taxon>Trebouxiophyceae</taxon>
        <taxon>Trebouxiophyceae incertae sedis</taxon>
        <taxon>Coccomyxaceae</taxon>
        <taxon>Coccomyxa</taxon>
    </lineage>
</organism>
<dbReference type="InterPro" id="IPR040379">
    <property type="entry name" value="WDR19/dyf-2"/>
</dbReference>
<keyword evidence="2" id="KW-1185">Reference proteome</keyword>
<dbReference type="PANTHER" id="PTHR14920">
    <property type="entry name" value="OSMOTIC AVOIDANCE ABNORMAL PROTEIN 1/WD REPEAT MEMBRANE PROTEIN"/>
    <property type="match status" value="1"/>
</dbReference>
<comment type="caution">
    <text evidence="1">The sequence shown here is derived from an EMBL/GenBank/DDBJ whole genome shotgun (WGS) entry which is preliminary data.</text>
</comment>
<sequence>MAHETLVAAWRECQGCEAAILEELRAALVLLHSYILIKPLVRLGDHKGAARMLLRVCGSAEAFPCHIAPILTTAVVECSRAGLTASAYDCAAMLMRPEHKDAINPAYRRQIEGIVRKRNWGEDPEEDQVACVFCSAAGSCSKLSCLHCDKPIPFCLATGKRMSLGDWAECPACKCPANGQPFAHMLAAQPQCPLCGAEVSESDIIRR</sequence>
<gene>
    <name evidence="1" type="ORF">WJX75_005348</name>
</gene>
<name>A0ABR2YU18_9CHLO</name>
<dbReference type="PANTHER" id="PTHR14920:SF0">
    <property type="entry name" value="WD REPEAT DOMAIN 19"/>
    <property type="match status" value="1"/>
</dbReference>